<accession>A0A0H2XRM7</accession>
<reference evidence="2" key="1">
    <citation type="submission" date="2006-05" db="EMBL/GenBank/DDBJ databases">
        <title>Complete sequence of chromosome 1 of Burkholderia cenocepacia AU 1054.</title>
        <authorList>
            <consortium name="US DOE Joint Genome Institute"/>
            <person name="Copeland A."/>
            <person name="Lucas S."/>
            <person name="Lapidus A."/>
            <person name="Barry K."/>
            <person name="Detter J.C."/>
            <person name="Glavina del Rio T."/>
            <person name="Hammon N."/>
            <person name="Israni S."/>
            <person name="Dalin E."/>
            <person name="Tice H."/>
            <person name="Pitluck S."/>
            <person name="Chain P."/>
            <person name="Malfatti S."/>
            <person name="Shin M."/>
            <person name="Vergez L."/>
            <person name="Schmutz J."/>
            <person name="Larimer F."/>
            <person name="Land M."/>
            <person name="Hauser L."/>
            <person name="Kyrpides N."/>
            <person name="Lykidis A."/>
            <person name="LiPuma J.J."/>
            <person name="Konstantinidis K."/>
            <person name="Tiedje J.M."/>
            <person name="Richardson P."/>
        </authorList>
    </citation>
    <scope>NUCLEOTIDE SEQUENCE [LARGE SCALE GENOMIC DNA]</scope>
    <source>
        <strain evidence="2">AU 1054</strain>
    </source>
</reference>
<organism evidence="2">
    <name type="scientific">Burkholderia orbicola (strain AU 1054)</name>
    <dbReference type="NCBI Taxonomy" id="331271"/>
    <lineage>
        <taxon>Bacteria</taxon>
        <taxon>Pseudomonadati</taxon>
        <taxon>Pseudomonadota</taxon>
        <taxon>Betaproteobacteria</taxon>
        <taxon>Burkholderiales</taxon>
        <taxon>Burkholderiaceae</taxon>
        <taxon>Burkholderia</taxon>
        <taxon>Burkholderia cepacia complex</taxon>
        <taxon>Burkholderia orbicola</taxon>
    </lineage>
</organism>
<dbReference type="EMBL" id="CP000378">
    <property type="protein sequence ID" value="ABF76664.1"/>
    <property type="molecule type" value="Genomic_DNA"/>
</dbReference>
<dbReference type="InterPro" id="IPR025474">
    <property type="entry name" value="DUF4325"/>
</dbReference>
<dbReference type="Gene3D" id="3.30.565.10">
    <property type="entry name" value="Histidine kinase-like ATPase, C-terminal domain"/>
    <property type="match status" value="1"/>
</dbReference>
<evidence type="ECO:0000313" key="2">
    <source>
        <dbReference type="EMBL" id="ABF76664.1"/>
    </source>
</evidence>
<sequence length="437" mass="49972">MGDWKTGLQVARRKMNAQRSTIIKIPSVFSFKNHDVYDFDRPLKTFDWGLRDRPVTIDLSECKSANYQALSLISLYAWKLVSQRCRVSFVLNPENSDATKMWRLMGATSTVQTLLDESQNFPSKPYKPLIAVREAADFKLTISKIEEFTQGFNIEYENTLRYVLSELLYNTLEHGASHFQYYGRQNRMPSICQCTWYEGVNEVHFIVADTGMGVKAHLRQTYPTISDDLEALRASLRPKVSGTFGRYDPYQAKNNAGMGLFLSSNIVRRLGAEMYLVSGSGVIHVTARDITTRELKYGWPGTFALVTVKLDRDAEFELHKMMQEFREAANSEQKTADAVESDETYYLSIFNYFGPNAEVKEEAVRHRDKYLLPAIDQGKKILIDFDQVNSAPHSFLSALVATPVKRLGMSAYKRLRIINATPEIRETIDFIMDENTD</sequence>
<name>A0A0H2XRM7_BURO1</name>
<feature type="domain" description="DUF4325" evidence="1">
    <location>
        <begin position="367"/>
        <end position="424"/>
    </location>
</feature>
<dbReference type="Pfam" id="PF14213">
    <property type="entry name" value="DUF4325"/>
    <property type="match status" value="1"/>
</dbReference>
<dbReference type="SUPFAM" id="SSF55874">
    <property type="entry name" value="ATPase domain of HSP90 chaperone/DNA topoisomerase II/histidine kinase"/>
    <property type="match status" value="1"/>
</dbReference>
<proteinExistence type="predicted"/>
<dbReference type="HOGENOM" id="CLU_626541_0_0_4"/>
<dbReference type="InterPro" id="IPR036890">
    <property type="entry name" value="HATPase_C_sf"/>
</dbReference>
<gene>
    <name evidence="2" type="ordered locus">Bcen_1761</name>
</gene>
<protein>
    <recommendedName>
        <fullName evidence="1">DUF4325 domain-containing protein</fullName>
    </recommendedName>
</protein>
<dbReference type="AlphaFoldDB" id="A0A0H2XRM7"/>
<evidence type="ECO:0000259" key="1">
    <source>
        <dbReference type="Pfam" id="PF14213"/>
    </source>
</evidence>